<name>A0A8H7U0D1_9APHY</name>
<keyword evidence="1" id="KW-0175">Coiled coil</keyword>
<dbReference type="AlphaFoldDB" id="A0A8H7U0D1"/>
<feature type="coiled-coil region" evidence="1">
    <location>
        <begin position="240"/>
        <end position="267"/>
    </location>
</feature>
<keyword evidence="2" id="KW-0472">Membrane</keyword>
<evidence type="ECO:0000313" key="3">
    <source>
        <dbReference type="EMBL" id="KAF9809433.1"/>
    </source>
</evidence>
<dbReference type="Proteomes" id="UP000639403">
    <property type="component" value="Unassembled WGS sequence"/>
</dbReference>
<protein>
    <submittedName>
        <fullName evidence="3">Uncharacterized protein</fullName>
    </submittedName>
</protein>
<accession>A0A8H7U0D1</accession>
<proteinExistence type="predicted"/>
<evidence type="ECO:0000256" key="2">
    <source>
        <dbReference type="SAM" id="Phobius"/>
    </source>
</evidence>
<keyword evidence="2" id="KW-1133">Transmembrane helix</keyword>
<evidence type="ECO:0000313" key="4">
    <source>
        <dbReference type="Proteomes" id="UP000639403"/>
    </source>
</evidence>
<evidence type="ECO:0000256" key="1">
    <source>
        <dbReference type="SAM" id="Coils"/>
    </source>
</evidence>
<comment type="caution">
    <text evidence="3">The sequence shown here is derived from an EMBL/GenBank/DDBJ whole genome shotgun (WGS) entry which is preliminary data.</text>
</comment>
<gene>
    <name evidence="3" type="ORF">IEO21_07411</name>
</gene>
<keyword evidence="2" id="KW-0812">Transmembrane</keyword>
<organism evidence="3 4">
    <name type="scientific">Rhodonia placenta</name>
    <dbReference type="NCBI Taxonomy" id="104341"/>
    <lineage>
        <taxon>Eukaryota</taxon>
        <taxon>Fungi</taxon>
        <taxon>Dikarya</taxon>
        <taxon>Basidiomycota</taxon>
        <taxon>Agaricomycotina</taxon>
        <taxon>Agaricomycetes</taxon>
        <taxon>Polyporales</taxon>
        <taxon>Adustoporiaceae</taxon>
        <taxon>Rhodonia</taxon>
    </lineage>
</organism>
<feature type="transmembrane region" description="Helical" evidence="2">
    <location>
        <begin position="71"/>
        <end position="93"/>
    </location>
</feature>
<dbReference type="EMBL" id="JADOXO010000206">
    <property type="protein sequence ID" value="KAF9809433.1"/>
    <property type="molecule type" value="Genomic_DNA"/>
</dbReference>
<sequence length="338" mass="36401">MQSARFSSMLDPCGRECLWSNISGLAGYGSATTFTARVFPQATNFVAQLLVLGRLLCNRFLPRDSVNIYRYSAYSVAAAIVMCFALWACKIWVRRSFATRQNLASPGPCLISQSGGDSILNGCADLSCSSDAEGDEDANDDEGAFVGSRPTCSASIVWTYTSGTSIGFASAEASGSGLSIEEKRDAVLCGGILDTRLDNTVDNPGERSSGSSAQGCIAEVATDTQAISLQGSLDSVTGEMKRTNDHLEALDVVVDDLTRELAATRRETAQAHKSSGMAQKEFHNVSRRMHQLEANITTLDRAHKVAEEGFRREKTALEARIHPRVPPVPLLTILLRSH</sequence>
<reference evidence="3" key="1">
    <citation type="submission" date="2020-11" db="EMBL/GenBank/DDBJ databases">
        <authorList>
            <person name="Koelle M."/>
            <person name="Horta M.A.C."/>
            <person name="Nowrousian M."/>
            <person name="Ohm R.A."/>
            <person name="Benz P."/>
            <person name="Pilgard A."/>
        </authorList>
    </citation>
    <scope>NUCLEOTIDE SEQUENCE</scope>
    <source>
        <strain evidence="3">FPRL280</strain>
    </source>
</reference>
<reference evidence="3" key="2">
    <citation type="journal article" name="Front. Microbiol.">
        <title>Degradative Capacity of Two Strains of Rhodonia placenta: From Phenotype to Genotype.</title>
        <authorList>
            <person name="Kolle M."/>
            <person name="Horta M.A.C."/>
            <person name="Nowrousian M."/>
            <person name="Ohm R.A."/>
            <person name="Benz J.P."/>
            <person name="Pilgard A."/>
        </authorList>
    </citation>
    <scope>NUCLEOTIDE SEQUENCE</scope>
    <source>
        <strain evidence="3">FPRL280</strain>
    </source>
</reference>